<keyword evidence="5" id="KW-1185">Reference proteome</keyword>
<dbReference type="AlphaFoldDB" id="A0A3E3HZQ5"/>
<dbReference type="SUPFAM" id="SSF53756">
    <property type="entry name" value="UDP-Glycosyltransferase/glycogen phosphorylase"/>
    <property type="match status" value="1"/>
</dbReference>
<name>A0A3E3HZQ5_9FIRM</name>
<dbReference type="GO" id="GO:0009103">
    <property type="term" value="P:lipopolysaccharide biosynthetic process"/>
    <property type="evidence" value="ECO:0007669"/>
    <property type="project" value="TreeGrafter"/>
</dbReference>
<comment type="caution">
    <text evidence="4">The sequence shown here is derived from an EMBL/GenBank/DDBJ whole genome shotgun (WGS) entry which is preliminary data.</text>
</comment>
<evidence type="ECO:0000313" key="4">
    <source>
        <dbReference type="EMBL" id="RGE57340.1"/>
    </source>
</evidence>
<evidence type="ECO:0000313" key="5">
    <source>
        <dbReference type="Proteomes" id="UP000260812"/>
    </source>
</evidence>
<dbReference type="EMBL" id="QVLV01000016">
    <property type="protein sequence ID" value="RGE57340.1"/>
    <property type="molecule type" value="Genomic_DNA"/>
</dbReference>
<evidence type="ECO:0000256" key="1">
    <source>
        <dbReference type="ARBA" id="ARBA00022679"/>
    </source>
</evidence>
<dbReference type="InterPro" id="IPR001296">
    <property type="entry name" value="Glyco_trans_1"/>
</dbReference>
<protein>
    <submittedName>
        <fullName evidence="4">Glycosyltransferase family 1 protein</fullName>
    </submittedName>
</protein>
<keyword evidence="1 4" id="KW-0808">Transferase</keyword>
<gene>
    <name evidence="4" type="ORF">DXC51_20010</name>
</gene>
<proteinExistence type="predicted"/>
<dbReference type="InterPro" id="IPR028098">
    <property type="entry name" value="Glyco_trans_4-like_N"/>
</dbReference>
<dbReference type="GeneID" id="97989092"/>
<dbReference type="PANTHER" id="PTHR46401:SF2">
    <property type="entry name" value="GLYCOSYLTRANSFERASE WBBK-RELATED"/>
    <property type="match status" value="1"/>
</dbReference>
<dbReference type="Pfam" id="PF00534">
    <property type="entry name" value="Glycos_transf_1"/>
    <property type="match status" value="1"/>
</dbReference>
<evidence type="ECO:0000259" key="3">
    <source>
        <dbReference type="Pfam" id="PF13439"/>
    </source>
</evidence>
<feature type="domain" description="Glycosyltransferase subfamily 4-like N-terminal" evidence="3">
    <location>
        <begin position="60"/>
        <end position="183"/>
    </location>
</feature>
<dbReference type="PANTHER" id="PTHR46401">
    <property type="entry name" value="GLYCOSYLTRANSFERASE WBBK-RELATED"/>
    <property type="match status" value="1"/>
</dbReference>
<dbReference type="Proteomes" id="UP000260812">
    <property type="component" value="Unassembled WGS sequence"/>
</dbReference>
<accession>A0A3E3HZQ5</accession>
<dbReference type="GO" id="GO:0016757">
    <property type="term" value="F:glycosyltransferase activity"/>
    <property type="evidence" value="ECO:0007669"/>
    <property type="project" value="InterPro"/>
</dbReference>
<sequence length="369" mass="42197">MRLVIDCFKLVKGKGKSIGIYNLAQNLAQHLTETNRNGERCEEIIVLGNEYNRKDFDIPGIRFVQMKGNPLNKLTCLVWELFIVPFQARKYKADRILFPRGYRPLFYRGKDTVIIHDLIPFFYDKYFPSVLNRVENAYIMSRLKASMKHADRIITISEFSRREIDAMCPGSGKRVRVIYNGLNEVKCSRNKCALIPEEPYIYAAASGLPHKNAAGVLKTYDAYYHQTQHPARLIVVGILNTDGYEISSEAASHVTCYKYIERSEDMHSLLAGARVFLFLSLIEGFGFPPLEAMQLGVPVVCSDRTALAEVVGDAGLLTDPDNYAQSVKCLNRILTEEELRQQLIRKGYENVKRFGWDSRITAYWEELAR</sequence>
<reference evidence="4" key="1">
    <citation type="submission" date="2018-08" db="EMBL/GenBank/DDBJ databases">
        <title>A genome reference for cultivated species of the human gut microbiota.</title>
        <authorList>
            <person name="Zou Y."/>
            <person name="Xue W."/>
            <person name="Luo G."/>
        </authorList>
    </citation>
    <scope>NUCLEOTIDE SEQUENCE [LARGE SCALE GENOMIC DNA]</scope>
    <source>
        <strain evidence="4">TF05-5AC</strain>
    </source>
</reference>
<feature type="domain" description="Glycosyl transferase family 1" evidence="2">
    <location>
        <begin position="194"/>
        <end position="349"/>
    </location>
</feature>
<organism evidence="4 5">
    <name type="scientific">Eisenbergiella massiliensis</name>
    <dbReference type="NCBI Taxonomy" id="1720294"/>
    <lineage>
        <taxon>Bacteria</taxon>
        <taxon>Bacillati</taxon>
        <taxon>Bacillota</taxon>
        <taxon>Clostridia</taxon>
        <taxon>Lachnospirales</taxon>
        <taxon>Lachnospiraceae</taxon>
        <taxon>Eisenbergiella</taxon>
    </lineage>
</organism>
<evidence type="ECO:0000259" key="2">
    <source>
        <dbReference type="Pfam" id="PF00534"/>
    </source>
</evidence>
<dbReference type="Pfam" id="PF13439">
    <property type="entry name" value="Glyco_transf_4"/>
    <property type="match status" value="1"/>
</dbReference>
<dbReference type="Gene3D" id="3.40.50.2000">
    <property type="entry name" value="Glycogen Phosphorylase B"/>
    <property type="match status" value="2"/>
</dbReference>
<dbReference type="RefSeq" id="WP_021636942.1">
    <property type="nucleotide sequence ID" value="NZ_CANNOQ010000174.1"/>
</dbReference>
<dbReference type="CDD" id="cd03809">
    <property type="entry name" value="GT4_MtfB-like"/>
    <property type="match status" value="1"/>
</dbReference>